<keyword evidence="4 6" id="KW-1133">Transmembrane helix</keyword>
<name>A0ABW3TMD5_9MICO</name>
<dbReference type="PANTHER" id="PTHR30250">
    <property type="entry name" value="PST FAMILY PREDICTED COLANIC ACID TRANSPORTER"/>
    <property type="match status" value="1"/>
</dbReference>
<proteinExistence type="predicted"/>
<evidence type="ECO:0000256" key="3">
    <source>
        <dbReference type="ARBA" id="ARBA00022692"/>
    </source>
</evidence>
<feature type="transmembrane region" description="Helical" evidence="6">
    <location>
        <begin position="128"/>
        <end position="151"/>
    </location>
</feature>
<evidence type="ECO:0000256" key="4">
    <source>
        <dbReference type="ARBA" id="ARBA00022989"/>
    </source>
</evidence>
<evidence type="ECO:0000256" key="1">
    <source>
        <dbReference type="ARBA" id="ARBA00004651"/>
    </source>
</evidence>
<accession>A0ABW3TMD5</accession>
<feature type="transmembrane region" description="Helical" evidence="6">
    <location>
        <begin position="157"/>
        <end position="176"/>
    </location>
</feature>
<protein>
    <submittedName>
        <fullName evidence="7">Lipopolysaccharide biosynthesis protein</fullName>
    </submittedName>
</protein>
<feature type="transmembrane region" description="Helical" evidence="6">
    <location>
        <begin position="365"/>
        <end position="385"/>
    </location>
</feature>
<reference evidence="8" key="1">
    <citation type="journal article" date="2019" name="Int. J. Syst. Evol. Microbiol.">
        <title>The Global Catalogue of Microorganisms (GCM) 10K type strain sequencing project: providing services to taxonomists for standard genome sequencing and annotation.</title>
        <authorList>
            <consortium name="The Broad Institute Genomics Platform"/>
            <consortium name="The Broad Institute Genome Sequencing Center for Infectious Disease"/>
            <person name="Wu L."/>
            <person name="Ma J."/>
        </authorList>
    </citation>
    <scope>NUCLEOTIDE SEQUENCE [LARGE SCALE GENOMIC DNA]</scope>
    <source>
        <strain evidence="8">CCUG 50213</strain>
    </source>
</reference>
<feature type="transmembrane region" description="Helical" evidence="6">
    <location>
        <begin position="197"/>
        <end position="218"/>
    </location>
</feature>
<evidence type="ECO:0000313" key="8">
    <source>
        <dbReference type="Proteomes" id="UP001597181"/>
    </source>
</evidence>
<sequence length="400" mass="41795">MQILVPLWLREPSDYLQFSVFWATTFLLVSMLSGLQQEISRAVSPHPPDGRQPGGPDSRQPGRVLLSAGGIVVLGIVLILPLTSLIWGKQLFPDSNTWLVSAMVLALAGYVMIAVLSGELYGLERYGFASATTIVDAVLRAVLVIGVLTIGMGLVPVAFAVALPFGVAAITVWALSRRAVNGRYSIDVSLRQLLGNSVQTMAAALATGVLISGLPMILRLTSSSLGDETLAALLLALTLTRAPLVVPLLALQSYLTVSYRNSPDLAVRRALYLAGGVLLVCVGVAALVWVFGHRILYAIYGDAFALDGRSLALVVFSGGATAALCVVAPALLAKGKHSQFLLGWASAAGTTIALLLIFGQTLFGAILAIAGGPMVGALVCIFLIGNPVQGANPESVTIKK</sequence>
<evidence type="ECO:0000256" key="2">
    <source>
        <dbReference type="ARBA" id="ARBA00022475"/>
    </source>
</evidence>
<dbReference type="InterPro" id="IPR050833">
    <property type="entry name" value="Poly_Biosynth_Transport"/>
</dbReference>
<comment type="subcellular location">
    <subcellularLocation>
        <location evidence="1">Cell membrane</location>
        <topology evidence="1">Multi-pass membrane protein</topology>
    </subcellularLocation>
</comment>
<comment type="caution">
    <text evidence="7">The sequence shown here is derived from an EMBL/GenBank/DDBJ whole genome shotgun (WGS) entry which is preliminary data.</text>
</comment>
<gene>
    <name evidence="7" type="ORF">ACFQ3U_05640</name>
</gene>
<feature type="transmembrane region" description="Helical" evidence="6">
    <location>
        <begin position="271"/>
        <end position="291"/>
    </location>
</feature>
<feature type="transmembrane region" description="Helical" evidence="6">
    <location>
        <begin position="64"/>
        <end position="86"/>
    </location>
</feature>
<evidence type="ECO:0000256" key="5">
    <source>
        <dbReference type="ARBA" id="ARBA00023136"/>
    </source>
</evidence>
<feature type="transmembrane region" description="Helical" evidence="6">
    <location>
        <begin position="98"/>
        <end position="116"/>
    </location>
</feature>
<evidence type="ECO:0000313" key="7">
    <source>
        <dbReference type="EMBL" id="MFD1201374.1"/>
    </source>
</evidence>
<feature type="transmembrane region" description="Helical" evidence="6">
    <location>
        <begin position="15"/>
        <end position="35"/>
    </location>
</feature>
<dbReference type="PANTHER" id="PTHR30250:SF11">
    <property type="entry name" value="O-ANTIGEN TRANSPORTER-RELATED"/>
    <property type="match status" value="1"/>
</dbReference>
<feature type="transmembrane region" description="Helical" evidence="6">
    <location>
        <begin position="340"/>
        <end position="359"/>
    </location>
</feature>
<organism evidence="7 8">
    <name type="scientific">Leucobacter albus</name>
    <dbReference type="NCBI Taxonomy" id="272210"/>
    <lineage>
        <taxon>Bacteria</taxon>
        <taxon>Bacillati</taxon>
        <taxon>Actinomycetota</taxon>
        <taxon>Actinomycetes</taxon>
        <taxon>Micrococcales</taxon>
        <taxon>Microbacteriaceae</taxon>
        <taxon>Leucobacter</taxon>
    </lineage>
</organism>
<keyword evidence="8" id="KW-1185">Reference proteome</keyword>
<keyword evidence="2" id="KW-1003">Cell membrane</keyword>
<keyword evidence="3 6" id="KW-0812">Transmembrane</keyword>
<feature type="transmembrane region" description="Helical" evidence="6">
    <location>
        <begin position="230"/>
        <end position="251"/>
    </location>
</feature>
<dbReference type="RefSeq" id="WP_343962826.1">
    <property type="nucleotide sequence ID" value="NZ_BAAAKZ010000019.1"/>
</dbReference>
<evidence type="ECO:0000256" key="6">
    <source>
        <dbReference type="SAM" id="Phobius"/>
    </source>
</evidence>
<keyword evidence="5 6" id="KW-0472">Membrane</keyword>
<dbReference type="Proteomes" id="UP001597181">
    <property type="component" value="Unassembled WGS sequence"/>
</dbReference>
<feature type="transmembrane region" description="Helical" evidence="6">
    <location>
        <begin position="311"/>
        <end position="333"/>
    </location>
</feature>
<dbReference type="EMBL" id="JBHTLY010000002">
    <property type="protein sequence ID" value="MFD1201374.1"/>
    <property type="molecule type" value="Genomic_DNA"/>
</dbReference>